<feature type="region of interest" description="Disordered" evidence="1">
    <location>
        <begin position="1"/>
        <end position="24"/>
    </location>
</feature>
<evidence type="ECO:0000313" key="4">
    <source>
        <dbReference type="Proteomes" id="UP000799444"/>
    </source>
</evidence>
<evidence type="ECO:0000256" key="1">
    <source>
        <dbReference type="SAM" id="MobiDB-lite"/>
    </source>
</evidence>
<evidence type="ECO:0000313" key="3">
    <source>
        <dbReference type="EMBL" id="KAF2727672.1"/>
    </source>
</evidence>
<feature type="transmembrane region" description="Helical" evidence="2">
    <location>
        <begin position="159"/>
        <end position="177"/>
    </location>
</feature>
<dbReference type="AlphaFoldDB" id="A0A9P4QMV4"/>
<reference evidence="3" key="1">
    <citation type="journal article" date="2020" name="Stud. Mycol.">
        <title>101 Dothideomycetes genomes: a test case for predicting lifestyles and emergence of pathogens.</title>
        <authorList>
            <person name="Haridas S."/>
            <person name="Albert R."/>
            <person name="Binder M."/>
            <person name="Bloem J."/>
            <person name="Labutti K."/>
            <person name="Salamov A."/>
            <person name="Andreopoulos B."/>
            <person name="Baker S."/>
            <person name="Barry K."/>
            <person name="Bills G."/>
            <person name="Bluhm B."/>
            <person name="Cannon C."/>
            <person name="Castanera R."/>
            <person name="Culley D."/>
            <person name="Daum C."/>
            <person name="Ezra D."/>
            <person name="Gonzalez J."/>
            <person name="Henrissat B."/>
            <person name="Kuo A."/>
            <person name="Liang C."/>
            <person name="Lipzen A."/>
            <person name="Lutzoni F."/>
            <person name="Magnuson J."/>
            <person name="Mondo S."/>
            <person name="Nolan M."/>
            <person name="Ohm R."/>
            <person name="Pangilinan J."/>
            <person name="Park H.-J."/>
            <person name="Ramirez L."/>
            <person name="Alfaro M."/>
            <person name="Sun H."/>
            <person name="Tritt A."/>
            <person name="Yoshinaga Y."/>
            <person name="Zwiers L.-H."/>
            <person name="Turgeon B."/>
            <person name="Goodwin S."/>
            <person name="Spatafora J."/>
            <person name="Crous P."/>
            <person name="Grigoriev I."/>
        </authorList>
    </citation>
    <scope>NUCLEOTIDE SEQUENCE</scope>
    <source>
        <strain evidence="3">CBS 125425</strain>
    </source>
</reference>
<proteinExistence type="predicted"/>
<keyword evidence="4" id="KW-1185">Reference proteome</keyword>
<evidence type="ECO:0000256" key="2">
    <source>
        <dbReference type="SAM" id="Phobius"/>
    </source>
</evidence>
<dbReference type="PANTHER" id="PTHR35394:SF5">
    <property type="entry name" value="DUF3176 DOMAIN-CONTAINING PROTEIN"/>
    <property type="match status" value="1"/>
</dbReference>
<keyword evidence="2" id="KW-0472">Membrane</keyword>
<dbReference type="Proteomes" id="UP000799444">
    <property type="component" value="Unassembled WGS sequence"/>
</dbReference>
<dbReference type="InterPro" id="IPR021514">
    <property type="entry name" value="DUF3176"/>
</dbReference>
<dbReference type="OrthoDB" id="5242705at2759"/>
<dbReference type="PANTHER" id="PTHR35394">
    <property type="entry name" value="DUF3176 DOMAIN-CONTAINING PROTEIN"/>
    <property type="match status" value="1"/>
</dbReference>
<keyword evidence="2" id="KW-0812">Transmembrane</keyword>
<dbReference type="EMBL" id="ML996318">
    <property type="protein sequence ID" value="KAF2727672.1"/>
    <property type="molecule type" value="Genomic_DNA"/>
</dbReference>
<gene>
    <name evidence="3" type="ORF">EJ04DRAFT_581854</name>
</gene>
<feature type="transmembrane region" description="Helical" evidence="2">
    <location>
        <begin position="519"/>
        <end position="541"/>
    </location>
</feature>
<feature type="compositionally biased region" description="Polar residues" evidence="1">
    <location>
        <begin position="1"/>
        <end position="11"/>
    </location>
</feature>
<feature type="transmembrane region" description="Helical" evidence="2">
    <location>
        <begin position="55"/>
        <end position="75"/>
    </location>
</feature>
<comment type="caution">
    <text evidence="3">The sequence shown here is derived from an EMBL/GenBank/DDBJ whole genome shotgun (WGS) entry which is preliminary data.</text>
</comment>
<accession>A0A9P4QMV4</accession>
<keyword evidence="2" id="KW-1133">Transmembrane helix</keyword>
<sequence>MATIDRSSQGGFQPDNKEIQNNLPKPGAYSTYGVVQTQKSHRSFSQVIKEWKWELSTWVLGTLAVAAIVALLVYFRKRPVDEWDVHKVQLSTAVAAFSQVASAALLHSVSECIGQLKWSWLKLGKRRSVRAIDVDYFDDATRGPKGSLAFLWRIPRAHLAYIGAIITLLMLGFSSFTQQAVTTELRNIRSSEKAQIGRAVQYFGSLSFQVWGFLSNSNPQEEENYYDLPMISALQSGMIEDFKSPSNVTGLCEGDFCTWDEYTTIAMCTSFEEITTSLYHFDNDTSNLAFSVRPLDYGFSVENSGFGLISFWMTSTHENLTPVDSLEGFLNISDVYLLYYPPCDDQGNSRFEEWSTDLKDLKNWQAYKATFNVCLQTLNSTYNSSMQTKIIETRKDFEWHTNSTGNFCTSPADDETYCIGTKDVEQFQLQFKSMFNGSGSFWPGGDNYYSGRWVPIVALDVMGPDPTKCDTSPSIGMTGFQRRVDNIAMSITNTMRLGNTSISAEGTAWKTEQYFSVTLYWLIGPIALYILSTFLLFSTVFKSRNEGVPLWKSSTLPLLHCTDRGNGMNELGKVEDDAAVRKVDLKYTGEDWVLQGASDTRHV</sequence>
<organism evidence="3 4">
    <name type="scientific">Polyplosphaeria fusca</name>
    <dbReference type="NCBI Taxonomy" id="682080"/>
    <lineage>
        <taxon>Eukaryota</taxon>
        <taxon>Fungi</taxon>
        <taxon>Dikarya</taxon>
        <taxon>Ascomycota</taxon>
        <taxon>Pezizomycotina</taxon>
        <taxon>Dothideomycetes</taxon>
        <taxon>Pleosporomycetidae</taxon>
        <taxon>Pleosporales</taxon>
        <taxon>Tetraplosphaeriaceae</taxon>
        <taxon>Polyplosphaeria</taxon>
    </lineage>
</organism>
<protein>
    <submittedName>
        <fullName evidence="3">Uncharacterized protein</fullName>
    </submittedName>
</protein>
<name>A0A9P4QMV4_9PLEO</name>
<dbReference type="Pfam" id="PF11374">
    <property type="entry name" value="DUF3176"/>
    <property type="match status" value="1"/>
</dbReference>